<name>A0A8S2NLJ4_9BILA</name>
<evidence type="ECO:0000256" key="2">
    <source>
        <dbReference type="SAM" id="Phobius"/>
    </source>
</evidence>
<keyword evidence="2" id="KW-0812">Transmembrane</keyword>
<evidence type="ECO:0000313" key="3">
    <source>
        <dbReference type="EMBL" id="CAF1197868.1"/>
    </source>
</evidence>
<protein>
    <submittedName>
        <fullName evidence="4">Uncharacterized protein</fullName>
    </submittedName>
</protein>
<accession>A0A8S2NLJ4</accession>
<dbReference type="AlphaFoldDB" id="A0A8S2NLJ4"/>
<keyword evidence="2" id="KW-0472">Membrane</keyword>
<gene>
    <name evidence="3" type="ORF">OVA965_LOCUS23840</name>
    <name evidence="4" type="ORF">TMI583_LOCUS24562</name>
</gene>
<evidence type="ECO:0000313" key="5">
    <source>
        <dbReference type="Proteomes" id="UP000682733"/>
    </source>
</evidence>
<dbReference type="Proteomes" id="UP000677228">
    <property type="component" value="Unassembled WGS sequence"/>
</dbReference>
<organism evidence="4 5">
    <name type="scientific">Didymodactylos carnosus</name>
    <dbReference type="NCBI Taxonomy" id="1234261"/>
    <lineage>
        <taxon>Eukaryota</taxon>
        <taxon>Metazoa</taxon>
        <taxon>Spiralia</taxon>
        <taxon>Gnathifera</taxon>
        <taxon>Rotifera</taxon>
        <taxon>Eurotatoria</taxon>
        <taxon>Bdelloidea</taxon>
        <taxon>Philodinida</taxon>
        <taxon>Philodinidae</taxon>
        <taxon>Didymodactylos</taxon>
    </lineage>
</organism>
<comment type="caution">
    <text evidence="4">The sequence shown here is derived from an EMBL/GenBank/DDBJ whole genome shotgun (WGS) entry which is preliminary data.</text>
</comment>
<proteinExistence type="predicted"/>
<feature type="region of interest" description="Disordered" evidence="1">
    <location>
        <begin position="1"/>
        <end position="27"/>
    </location>
</feature>
<feature type="transmembrane region" description="Helical" evidence="2">
    <location>
        <begin position="60"/>
        <end position="78"/>
    </location>
</feature>
<sequence length="83" mass="8766">MQHIHPRVRNVGIIGGSSSSSSPTATPQIAKDVAAATIITTNNPIDISKKVNSPLTSPTAAGALAAFFIICYFNAWSFRISHK</sequence>
<evidence type="ECO:0000313" key="4">
    <source>
        <dbReference type="EMBL" id="CAF4008110.1"/>
    </source>
</evidence>
<evidence type="ECO:0000256" key="1">
    <source>
        <dbReference type="SAM" id="MobiDB-lite"/>
    </source>
</evidence>
<dbReference type="Proteomes" id="UP000682733">
    <property type="component" value="Unassembled WGS sequence"/>
</dbReference>
<reference evidence="4" key="1">
    <citation type="submission" date="2021-02" db="EMBL/GenBank/DDBJ databases">
        <authorList>
            <person name="Nowell W R."/>
        </authorList>
    </citation>
    <scope>NUCLEOTIDE SEQUENCE</scope>
</reference>
<dbReference type="EMBL" id="CAJOBA010035646">
    <property type="protein sequence ID" value="CAF4008110.1"/>
    <property type="molecule type" value="Genomic_DNA"/>
</dbReference>
<keyword evidence="2" id="KW-1133">Transmembrane helix</keyword>
<dbReference type="EMBL" id="CAJNOK010014111">
    <property type="protein sequence ID" value="CAF1197868.1"/>
    <property type="molecule type" value="Genomic_DNA"/>
</dbReference>